<protein>
    <submittedName>
        <fullName evidence="1">Putative capsid protein</fullName>
    </submittedName>
</protein>
<organism evidence="1">
    <name type="scientific">Red panda circovirus 3</name>
    <dbReference type="NCBI Taxonomy" id="2863952"/>
    <lineage>
        <taxon>Viruses</taxon>
        <taxon>Monodnaviria</taxon>
        <taxon>Shotokuvirae</taxon>
        <taxon>Cressdnaviricota</taxon>
        <taxon>Arfiviricetes</taxon>
        <taxon>Cirlivirales</taxon>
        <taxon>Circoviridae</taxon>
        <taxon>Circovirus</taxon>
    </lineage>
</organism>
<dbReference type="EMBL" id="MZ556220">
    <property type="protein sequence ID" value="UBJ25957.1"/>
    <property type="molecule type" value="Genomic_DNA"/>
</dbReference>
<proteinExistence type="predicted"/>
<evidence type="ECO:0000313" key="1">
    <source>
        <dbReference type="EMBL" id="UBJ25957.1"/>
    </source>
</evidence>
<dbReference type="InterPro" id="IPR029053">
    <property type="entry name" value="Viral_coat"/>
</dbReference>
<sequence>MDIYGAYRGAKRLYDGYKQSRGKYRRVSKQYAQIGRYYGGMGRARTRRARRYFRKQNYQWGGMLGVERKYFDTSLANQTFSNQADWTAAGNVLDPAGVGCLNAPVQGTTALTRVGLRYNIVELHLAGAVQWPSEANQSAADNAPIICWALVMDKQPNGATITANLVYQNPGNVGGTVTAPLRNLQYAKRFKVLKMWTCTLLPTVLSYDGTNMEQGGNVETFEYFKQWKKPIRVETVGNAGTIADNVNCAFHVIGLSTNPACTMSYNARIRFTDP</sequence>
<reference evidence="1" key="1">
    <citation type="submission" date="2021-07" db="EMBL/GenBank/DDBJ databases">
        <title>Communication and adaptive evolution of viruses within giant pandas and their associated organisms in a local ecological environment.</title>
        <authorList>
            <person name="Zhao M."/>
            <person name="Liu S."/>
            <person name="Zhang W."/>
        </authorList>
    </citation>
    <scope>NUCLEOTIDE SEQUENCE</scope>
    <source>
        <strain evidence="1">Rpf110unssDNA01-8</strain>
    </source>
</reference>
<accession>A0A8K1HHC4</accession>
<name>A0A8K1HHC4_9CIRC</name>
<dbReference type="Gene3D" id="2.60.120.20">
    <property type="match status" value="1"/>
</dbReference>